<gene>
    <name evidence="2" type="ORF">ND2E_3890</name>
</gene>
<dbReference type="Proteomes" id="UP000029843">
    <property type="component" value="Unassembled WGS sequence"/>
</dbReference>
<keyword evidence="1" id="KW-0472">Membrane</keyword>
<protein>
    <recommendedName>
        <fullName evidence="4">Late embryogenesis abundant protein LEA-2 subgroup domain-containing protein</fullName>
    </recommendedName>
</protein>
<name>A0A099KF38_COLPS</name>
<accession>A0A099KF38</accession>
<evidence type="ECO:0000256" key="1">
    <source>
        <dbReference type="SAM" id="Phobius"/>
    </source>
</evidence>
<keyword evidence="1" id="KW-0812">Transmembrane</keyword>
<dbReference type="AlphaFoldDB" id="A0A099KF38"/>
<reference evidence="2 3" key="1">
    <citation type="submission" date="2014-08" db="EMBL/GenBank/DDBJ databases">
        <title>Genomic and Phenotypic Diversity of Colwellia psychrerythraea strains from Disparate Marine Basins.</title>
        <authorList>
            <person name="Techtmann S.M."/>
            <person name="Stelling S.C."/>
            <person name="Utturkar S.M."/>
            <person name="Alshibli N."/>
            <person name="Harris A."/>
            <person name="Brown S.D."/>
            <person name="Hazen T.C."/>
        </authorList>
    </citation>
    <scope>NUCLEOTIDE SEQUENCE [LARGE SCALE GENOMIC DNA]</scope>
    <source>
        <strain evidence="2 3">ND2E</strain>
    </source>
</reference>
<evidence type="ECO:0000313" key="3">
    <source>
        <dbReference type="Proteomes" id="UP000029843"/>
    </source>
</evidence>
<feature type="transmembrane region" description="Helical" evidence="1">
    <location>
        <begin position="7"/>
        <end position="23"/>
    </location>
</feature>
<organism evidence="2 3">
    <name type="scientific">Colwellia psychrerythraea</name>
    <name type="common">Vibrio psychroerythus</name>
    <dbReference type="NCBI Taxonomy" id="28229"/>
    <lineage>
        <taxon>Bacteria</taxon>
        <taxon>Pseudomonadati</taxon>
        <taxon>Pseudomonadota</taxon>
        <taxon>Gammaproteobacteria</taxon>
        <taxon>Alteromonadales</taxon>
        <taxon>Colwelliaceae</taxon>
        <taxon>Colwellia</taxon>
    </lineage>
</organism>
<evidence type="ECO:0008006" key="4">
    <source>
        <dbReference type="Google" id="ProtNLM"/>
    </source>
</evidence>
<sequence length="163" mass="19100">MELSIKEIITLLGLLSAAIWFYWTQKFKPRVEFYVDCEFFRSNSDSDNVIAEIRFVFKNRGFVQHIIKHLELSVHGLMDDSRIICNEKNQNVIFKDKIFERSSVVPIGWYFWVRPNVNQVITKVISIDKRHSVIRVVAGFSYTDSKKSKHTAQKVFQVPDNNA</sequence>
<proteinExistence type="predicted"/>
<keyword evidence="1" id="KW-1133">Transmembrane helix</keyword>
<dbReference type="EMBL" id="JQED01000045">
    <property type="protein sequence ID" value="KGJ88592.1"/>
    <property type="molecule type" value="Genomic_DNA"/>
</dbReference>
<dbReference type="RefSeq" id="WP_033094894.1">
    <property type="nucleotide sequence ID" value="NZ_JQED01000045.1"/>
</dbReference>
<comment type="caution">
    <text evidence="2">The sequence shown here is derived from an EMBL/GenBank/DDBJ whole genome shotgun (WGS) entry which is preliminary data.</text>
</comment>
<evidence type="ECO:0000313" key="2">
    <source>
        <dbReference type="EMBL" id="KGJ88592.1"/>
    </source>
</evidence>